<dbReference type="InterPro" id="IPR008969">
    <property type="entry name" value="CarboxyPept-like_regulatory"/>
</dbReference>
<dbReference type="PROSITE" id="PS51257">
    <property type="entry name" value="PROKAR_LIPOPROTEIN"/>
    <property type="match status" value="1"/>
</dbReference>
<dbReference type="OrthoDB" id="5506026at2"/>
<evidence type="ECO:0000313" key="1">
    <source>
        <dbReference type="EMBL" id="AKT36680.1"/>
    </source>
</evidence>
<dbReference type="STRING" id="52.CMC5_008000"/>
<gene>
    <name evidence="1" type="ORF">CMC5_008000</name>
</gene>
<dbReference type="EMBL" id="CP012159">
    <property type="protein sequence ID" value="AKT36680.1"/>
    <property type="molecule type" value="Genomic_DNA"/>
</dbReference>
<evidence type="ECO:0008006" key="3">
    <source>
        <dbReference type="Google" id="ProtNLM"/>
    </source>
</evidence>
<dbReference type="KEGG" id="ccro:CMC5_008000"/>
<accession>A0A0K1E740</accession>
<dbReference type="AlphaFoldDB" id="A0A0K1E740"/>
<name>A0A0K1E740_CHOCO</name>
<dbReference type="Proteomes" id="UP000067626">
    <property type="component" value="Chromosome"/>
</dbReference>
<organism evidence="1 2">
    <name type="scientific">Chondromyces crocatus</name>
    <dbReference type="NCBI Taxonomy" id="52"/>
    <lineage>
        <taxon>Bacteria</taxon>
        <taxon>Pseudomonadati</taxon>
        <taxon>Myxococcota</taxon>
        <taxon>Polyangia</taxon>
        <taxon>Polyangiales</taxon>
        <taxon>Polyangiaceae</taxon>
        <taxon>Chondromyces</taxon>
    </lineage>
</organism>
<sequence>MSRTHVALLHLAVASFGCSIPLFENPPVPRNECVTSDDCAGNSVCVLVGERNACAAINVDLPGLLLEIRTPVNSSLGSVAFLIDVESQELVLRDIMRDGQVRPFNPQLPELAQFKGTLRLPDGVGRCGIEETPDGSFPASAVLRRVDRTSGLPPEEYAAGSHFEVDEAGGRSFVFRADLPRGLYDVYVTPQLPVGCEDGPLPVFWPAQEVDSRALNFDVRPPERLWGRFAVPTTMSVDGWSLELVEPEHGDIISETLTLAHSPSVDKVSFDIHFDWTARGRFDPLIRLRPPVSEALPTLHWDLSAVGILIGPDGLDLSLAELNAVPRHVEGQVLDAQGSPVVAAVQIQSAEIAGDASSAANYRLEVETDVSGIFTADLPPGHYRIVARPVDPVRIHAVASKEMEIPAGDGCFCGQSITVSEMVTMEGHVLGPGGESIGAASVVAAPSTMASQRYFDKVLALPTLRPREAPTQLVGSRFSLKVDPGSLDFSTQPVDGSGYPWLVRPRLLVAGAEIAETVSLGSLTVPYPVFLQGVIRDTRGGRLPHSVVRAWLPVGDPLAKDGPAGVIQIGETLALGDGTYTLPLPPSLSD</sequence>
<proteinExistence type="predicted"/>
<keyword evidence="2" id="KW-1185">Reference proteome</keyword>
<reference evidence="1 2" key="1">
    <citation type="submission" date="2015-07" db="EMBL/GenBank/DDBJ databases">
        <title>Genome analysis of myxobacterium Chondromyces crocatus Cm c5 reveals a high potential for natural compound synthesis and the genetic basis for the loss of fruiting body formation.</title>
        <authorList>
            <person name="Zaburannyi N."/>
            <person name="Bunk B."/>
            <person name="Maier J."/>
            <person name="Overmann J."/>
            <person name="Mueller R."/>
        </authorList>
    </citation>
    <scope>NUCLEOTIDE SEQUENCE [LARGE SCALE GENOMIC DNA]</scope>
    <source>
        <strain evidence="1 2">Cm c5</strain>
    </source>
</reference>
<protein>
    <recommendedName>
        <fullName evidence="3">Carboxypeptidase regulatory-like domain-containing protein</fullName>
    </recommendedName>
</protein>
<evidence type="ECO:0000313" key="2">
    <source>
        <dbReference type="Proteomes" id="UP000067626"/>
    </source>
</evidence>
<dbReference type="RefSeq" id="WP_156338166.1">
    <property type="nucleotide sequence ID" value="NZ_CP012159.1"/>
</dbReference>
<dbReference type="SUPFAM" id="SSF49464">
    <property type="entry name" value="Carboxypeptidase regulatory domain-like"/>
    <property type="match status" value="1"/>
</dbReference>